<protein>
    <submittedName>
        <fullName evidence="1">Uncharacterized protein</fullName>
    </submittedName>
</protein>
<dbReference type="AlphaFoldDB" id="A0A438GIY7"/>
<gene>
    <name evidence="1" type="ORF">CK203_057984</name>
</gene>
<accession>A0A438GIY7</accession>
<name>A0A438GIY7_VITVI</name>
<organism evidence="1 2">
    <name type="scientific">Vitis vinifera</name>
    <name type="common">Grape</name>
    <dbReference type="NCBI Taxonomy" id="29760"/>
    <lineage>
        <taxon>Eukaryota</taxon>
        <taxon>Viridiplantae</taxon>
        <taxon>Streptophyta</taxon>
        <taxon>Embryophyta</taxon>
        <taxon>Tracheophyta</taxon>
        <taxon>Spermatophyta</taxon>
        <taxon>Magnoliopsida</taxon>
        <taxon>eudicotyledons</taxon>
        <taxon>Gunneridae</taxon>
        <taxon>Pentapetalae</taxon>
        <taxon>rosids</taxon>
        <taxon>Vitales</taxon>
        <taxon>Vitaceae</taxon>
        <taxon>Viteae</taxon>
        <taxon>Vitis</taxon>
    </lineage>
</organism>
<evidence type="ECO:0000313" key="1">
    <source>
        <dbReference type="EMBL" id="RVW72134.1"/>
    </source>
</evidence>
<dbReference type="Proteomes" id="UP000288805">
    <property type="component" value="Unassembled WGS sequence"/>
</dbReference>
<evidence type="ECO:0000313" key="2">
    <source>
        <dbReference type="Proteomes" id="UP000288805"/>
    </source>
</evidence>
<sequence length="102" mass="11478">MLQVGKGVVLFSSKCCKWMLKCGGSYMKSLTTCWQAKSTTSGGYDSTHGIEWRGDLQTGVDIANMKKYRLKIMGRIMFFKTECPMDPHFSLVSPLNGKTHFI</sequence>
<comment type="caution">
    <text evidence="1">The sequence shown here is derived from an EMBL/GenBank/DDBJ whole genome shotgun (WGS) entry which is preliminary data.</text>
</comment>
<proteinExistence type="predicted"/>
<dbReference type="EMBL" id="QGNW01000422">
    <property type="protein sequence ID" value="RVW72134.1"/>
    <property type="molecule type" value="Genomic_DNA"/>
</dbReference>
<reference evidence="1 2" key="1">
    <citation type="journal article" date="2018" name="PLoS Genet.">
        <title>Population sequencing reveals clonal diversity and ancestral inbreeding in the grapevine cultivar Chardonnay.</title>
        <authorList>
            <person name="Roach M.J."/>
            <person name="Johnson D.L."/>
            <person name="Bohlmann J."/>
            <person name="van Vuuren H.J."/>
            <person name="Jones S.J."/>
            <person name="Pretorius I.S."/>
            <person name="Schmidt S.A."/>
            <person name="Borneman A.R."/>
        </authorList>
    </citation>
    <scope>NUCLEOTIDE SEQUENCE [LARGE SCALE GENOMIC DNA]</scope>
    <source>
        <strain evidence="2">cv. Chardonnay</strain>
        <tissue evidence="1">Leaf</tissue>
    </source>
</reference>